<dbReference type="InterPro" id="IPR020841">
    <property type="entry name" value="PKS_Beta-ketoAc_synthase_dom"/>
</dbReference>
<dbReference type="RefSeq" id="WP_026500246.1">
    <property type="nucleotide sequence ID" value="NZ_UFTD01000002.1"/>
</dbReference>
<dbReference type="Gene3D" id="3.40.47.10">
    <property type="match status" value="1"/>
</dbReference>
<dbReference type="AlphaFoldDB" id="A0A336NIB4"/>
<evidence type="ECO:0000256" key="4">
    <source>
        <dbReference type="RuleBase" id="RU003694"/>
    </source>
</evidence>
<dbReference type="GO" id="GO:0006633">
    <property type="term" value="P:fatty acid biosynthetic process"/>
    <property type="evidence" value="ECO:0007669"/>
    <property type="project" value="TreeGrafter"/>
</dbReference>
<keyword evidence="3 4" id="KW-0808">Transferase</keyword>
<dbReference type="Proteomes" id="UP000253846">
    <property type="component" value="Unassembled WGS sequence"/>
</dbReference>
<evidence type="ECO:0000256" key="2">
    <source>
        <dbReference type="ARBA" id="ARBA00008467"/>
    </source>
</evidence>
<dbReference type="SUPFAM" id="SSF53901">
    <property type="entry name" value="Thiolase-like"/>
    <property type="match status" value="2"/>
</dbReference>
<dbReference type="PANTHER" id="PTHR11712:SF336">
    <property type="entry name" value="3-OXOACYL-[ACYL-CARRIER-PROTEIN] SYNTHASE, MITOCHONDRIAL"/>
    <property type="match status" value="1"/>
</dbReference>
<dbReference type="SMART" id="SM00825">
    <property type="entry name" value="PKS_KS"/>
    <property type="match status" value="1"/>
</dbReference>
<evidence type="ECO:0000313" key="6">
    <source>
        <dbReference type="EMBL" id="SSZ40528.1"/>
    </source>
</evidence>
<evidence type="ECO:0000256" key="1">
    <source>
        <dbReference type="ARBA" id="ARBA00005194"/>
    </source>
</evidence>
<comment type="pathway">
    <text evidence="1">Lipid metabolism; fatty acid biosynthesis.</text>
</comment>
<gene>
    <name evidence="6" type="primary">kasA</name>
    <name evidence="6" type="ORF">NCTC12860_01677</name>
</gene>
<dbReference type="Pfam" id="PF00109">
    <property type="entry name" value="ketoacyl-synt"/>
    <property type="match status" value="1"/>
</dbReference>
<dbReference type="EC" id="2.3.1.41" evidence="6"/>
<reference evidence="6 7" key="1">
    <citation type="submission" date="2018-06" db="EMBL/GenBank/DDBJ databases">
        <authorList>
            <consortium name="Pathogen Informatics"/>
            <person name="Doyle S."/>
        </authorList>
    </citation>
    <scope>NUCLEOTIDE SEQUENCE [LARGE SCALE GENOMIC DNA]</scope>
    <source>
        <strain evidence="6 7">NCTC12860</strain>
    </source>
</reference>
<dbReference type="InterPro" id="IPR014030">
    <property type="entry name" value="Ketoacyl_synth_N"/>
</dbReference>
<evidence type="ECO:0000256" key="3">
    <source>
        <dbReference type="ARBA" id="ARBA00022679"/>
    </source>
</evidence>
<dbReference type="CDD" id="cd00834">
    <property type="entry name" value="KAS_I_II"/>
    <property type="match status" value="1"/>
</dbReference>
<evidence type="ECO:0000313" key="7">
    <source>
        <dbReference type="Proteomes" id="UP000253846"/>
    </source>
</evidence>
<protein>
    <submittedName>
        <fullName evidence="6">3-oxoacyl-[acyl-carrier-protein] synthase 1</fullName>
        <ecNumber evidence="6">2.3.1.41</ecNumber>
    </submittedName>
</protein>
<dbReference type="GO" id="GO:0005829">
    <property type="term" value="C:cytosol"/>
    <property type="evidence" value="ECO:0007669"/>
    <property type="project" value="TreeGrafter"/>
</dbReference>
<feature type="domain" description="Ketosynthase family 3 (KS3)" evidence="5">
    <location>
        <begin position="1"/>
        <end position="424"/>
    </location>
</feature>
<dbReference type="InterPro" id="IPR016039">
    <property type="entry name" value="Thiolase-like"/>
</dbReference>
<accession>A0A336NIB4</accession>
<dbReference type="InterPro" id="IPR000794">
    <property type="entry name" value="Beta-ketoacyl_synthase"/>
</dbReference>
<name>A0A336NIB4_BARGR</name>
<dbReference type="EMBL" id="UFTD01000002">
    <property type="protein sequence ID" value="SSZ40528.1"/>
    <property type="molecule type" value="Genomic_DNA"/>
</dbReference>
<dbReference type="GO" id="GO:0004315">
    <property type="term" value="F:3-oxoacyl-[acyl-carrier-protein] synthase activity"/>
    <property type="evidence" value="ECO:0007669"/>
    <property type="project" value="UniProtKB-EC"/>
</dbReference>
<proteinExistence type="inferred from homology"/>
<dbReference type="InterPro" id="IPR014031">
    <property type="entry name" value="Ketoacyl_synth_C"/>
</dbReference>
<dbReference type="Pfam" id="PF02801">
    <property type="entry name" value="Ketoacyl-synt_C"/>
    <property type="match status" value="1"/>
</dbReference>
<organism evidence="6 7">
    <name type="scientific">Bartonella grahamii</name>
    <dbReference type="NCBI Taxonomy" id="33045"/>
    <lineage>
        <taxon>Bacteria</taxon>
        <taxon>Pseudomonadati</taxon>
        <taxon>Pseudomonadota</taxon>
        <taxon>Alphaproteobacteria</taxon>
        <taxon>Hyphomicrobiales</taxon>
        <taxon>Bartonellaceae</taxon>
        <taxon>Bartonella</taxon>
    </lineage>
</organism>
<sequence>MNTHFDADTLCISAYGAVTPLGSHLDEIHACFMREKSGIRKIEKFDHQYFQTHEAGIPIEGNELLRWPKKKSFRNGELFYAGLAAKRLHERLNLQEYYPAEDIGCIVGIDESAIDIEKSIGFADKVPVDADKQCLVDVALEHFKIDEFFDLDTTAVLKTIHEIIPFAGLSFALLGLCSASTQSIGLAMRAIRNGEVKAAICGGVSAKVTPLNLARLEEMGVISTDQNYCGPRRSRPFDRHRSGFVLAEGAGLFVIEKLSNVLARQREPLAYLLGYGGALCAQHIVAPHKDDLEMQLSMERAIEHAGIDRTAIDFVNTHGTSTLQNDQHEASAIRTVFGAHNPAIVATKSWHGHLIAAAGAMEILCVLVSFRNNVLPKILNCDEIDPQLPAGIALVREHQYRPLKYALKNSFGMGGGASSLVLGNPQYL</sequence>
<dbReference type="PROSITE" id="PS52004">
    <property type="entry name" value="KS3_2"/>
    <property type="match status" value="1"/>
</dbReference>
<evidence type="ECO:0000259" key="5">
    <source>
        <dbReference type="PROSITE" id="PS52004"/>
    </source>
</evidence>
<comment type="similarity">
    <text evidence="2 4">Belongs to the thiolase-like superfamily. Beta-ketoacyl-ACP synthases family.</text>
</comment>
<keyword evidence="6" id="KW-0012">Acyltransferase</keyword>
<dbReference type="PANTHER" id="PTHR11712">
    <property type="entry name" value="POLYKETIDE SYNTHASE-RELATED"/>
    <property type="match status" value="1"/>
</dbReference>